<evidence type="ECO:0000313" key="3">
    <source>
        <dbReference type="Proteomes" id="UP000314294"/>
    </source>
</evidence>
<gene>
    <name evidence="2" type="ORF">EYF80_011515</name>
</gene>
<evidence type="ECO:0000313" key="2">
    <source>
        <dbReference type="EMBL" id="TNN78275.1"/>
    </source>
</evidence>
<protein>
    <submittedName>
        <fullName evidence="2">Uncharacterized protein</fullName>
    </submittedName>
</protein>
<evidence type="ECO:0000256" key="1">
    <source>
        <dbReference type="SAM" id="MobiDB-lite"/>
    </source>
</evidence>
<keyword evidence="3" id="KW-1185">Reference proteome</keyword>
<comment type="caution">
    <text evidence="2">The sequence shown here is derived from an EMBL/GenBank/DDBJ whole genome shotgun (WGS) entry which is preliminary data.</text>
</comment>
<proteinExistence type="predicted"/>
<feature type="region of interest" description="Disordered" evidence="1">
    <location>
        <begin position="81"/>
        <end position="101"/>
    </location>
</feature>
<sequence length="173" mass="18070">MSAMMPPHYLIDDVLLSRSPQQLGDDVVQRLRVSAAIRPVKEADPPVFHPVGVHSQEQHEANSQRGRPDVPVDLLHPLVADGAGRDDEGGAGGDGLHGDEAVGAVERRGPPALFPVVHAVGVLPQLAVHALDAGLVVQEAQLATDALKAVVRAAERDRGPSGGGVGRLLGFEL</sequence>
<organism evidence="2 3">
    <name type="scientific">Liparis tanakae</name>
    <name type="common">Tanaka's snailfish</name>
    <dbReference type="NCBI Taxonomy" id="230148"/>
    <lineage>
        <taxon>Eukaryota</taxon>
        <taxon>Metazoa</taxon>
        <taxon>Chordata</taxon>
        <taxon>Craniata</taxon>
        <taxon>Vertebrata</taxon>
        <taxon>Euteleostomi</taxon>
        <taxon>Actinopterygii</taxon>
        <taxon>Neopterygii</taxon>
        <taxon>Teleostei</taxon>
        <taxon>Neoteleostei</taxon>
        <taxon>Acanthomorphata</taxon>
        <taxon>Eupercaria</taxon>
        <taxon>Perciformes</taxon>
        <taxon>Cottioidei</taxon>
        <taxon>Cottales</taxon>
        <taxon>Liparidae</taxon>
        <taxon>Liparis</taxon>
    </lineage>
</organism>
<dbReference type="AlphaFoldDB" id="A0A4Z2IKE5"/>
<name>A0A4Z2IKE5_9TELE</name>
<dbReference type="Proteomes" id="UP000314294">
    <property type="component" value="Unassembled WGS sequence"/>
</dbReference>
<accession>A0A4Z2IKE5</accession>
<dbReference type="EMBL" id="SRLO01000075">
    <property type="protein sequence ID" value="TNN78275.1"/>
    <property type="molecule type" value="Genomic_DNA"/>
</dbReference>
<reference evidence="2 3" key="1">
    <citation type="submission" date="2019-03" db="EMBL/GenBank/DDBJ databases">
        <title>First draft genome of Liparis tanakae, snailfish: a comprehensive survey of snailfish specific genes.</title>
        <authorList>
            <person name="Kim W."/>
            <person name="Song I."/>
            <person name="Jeong J.-H."/>
            <person name="Kim D."/>
            <person name="Kim S."/>
            <person name="Ryu S."/>
            <person name="Song J.Y."/>
            <person name="Lee S.K."/>
        </authorList>
    </citation>
    <scope>NUCLEOTIDE SEQUENCE [LARGE SCALE GENOMIC DNA]</scope>
    <source>
        <tissue evidence="2">Muscle</tissue>
    </source>
</reference>